<dbReference type="OrthoDB" id="779856at2759"/>
<organism evidence="1 2">
    <name type="scientific">Abrus precatorius</name>
    <name type="common">Indian licorice</name>
    <name type="synonym">Glycine abrus</name>
    <dbReference type="NCBI Taxonomy" id="3816"/>
    <lineage>
        <taxon>Eukaryota</taxon>
        <taxon>Viridiplantae</taxon>
        <taxon>Streptophyta</taxon>
        <taxon>Embryophyta</taxon>
        <taxon>Tracheophyta</taxon>
        <taxon>Spermatophyta</taxon>
        <taxon>Magnoliopsida</taxon>
        <taxon>eudicotyledons</taxon>
        <taxon>Gunneridae</taxon>
        <taxon>Pentapetalae</taxon>
        <taxon>rosids</taxon>
        <taxon>fabids</taxon>
        <taxon>Fabales</taxon>
        <taxon>Fabaceae</taxon>
        <taxon>Papilionoideae</taxon>
        <taxon>50 kb inversion clade</taxon>
        <taxon>NPAAA clade</taxon>
        <taxon>indigoferoid/millettioid clade</taxon>
        <taxon>Abreae</taxon>
        <taxon>Abrus</taxon>
    </lineage>
</organism>
<dbReference type="PANTHER" id="PTHR33974:SF18">
    <property type="match status" value="1"/>
</dbReference>
<name>A0A8B8KK56_ABRPR</name>
<proteinExistence type="predicted"/>
<dbReference type="RefSeq" id="XP_027344195.1">
    <property type="nucleotide sequence ID" value="XM_027488394.1"/>
</dbReference>
<gene>
    <name evidence="2" type="primary">LOC113856540</name>
</gene>
<keyword evidence="1" id="KW-1185">Reference proteome</keyword>
<sequence>MSGECESSEESGWTKYFDDFLNNHNIDDHKCYVSFSGADHNTSSSLVSDATPLVAAKKLNDSTQAKEHCNGSSLKKRKKIKTALVDDDLEDTASSPINSPKVLYENQLYQAKQKEEMELYQENGKTSGERDERKELCFNGSDSDHTELTKKGLCLVPLSMIVRYLG</sequence>
<dbReference type="InterPro" id="IPR039280">
    <property type="entry name" value="VUP"/>
</dbReference>
<dbReference type="GO" id="GO:0010089">
    <property type="term" value="P:xylem development"/>
    <property type="evidence" value="ECO:0007669"/>
    <property type="project" value="InterPro"/>
</dbReference>
<protein>
    <submittedName>
        <fullName evidence="2">Uncharacterized protein</fullName>
    </submittedName>
</protein>
<evidence type="ECO:0000313" key="2">
    <source>
        <dbReference type="RefSeq" id="XP_027344195.1"/>
    </source>
</evidence>
<dbReference type="PANTHER" id="PTHR33974">
    <property type="entry name" value="VASCULAR-RELATED UNKNOWN PROTEIN 1-RELATED"/>
    <property type="match status" value="1"/>
</dbReference>
<dbReference type="Proteomes" id="UP000694853">
    <property type="component" value="Unplaced"/>
</dbReference>
<evidence type="ECO:0000313" key="1">
    <source>
        <dbReference type="Proteomes" id="UP000694853"/>
    </source>
</evidence>
<dbReference type="AlphaFoldDB" id="A0A8B8KK56"/>
<reference evidence="1" key="1">
    <citation type="journal article" date="2019" name="Toxins">
        <title>Detection of Abrin-Like and Prepropulchellin-Like Toxin Genes and Transcripts Using Whole Genome Sequencing and Full-Length Transcript Sequencing of Abrus precatorius.</title>
        <authorList>
            <person name="Hovde B.T."/>
            <person name="Daligault H.E."/>
            <person name="Hanschen E.R."/>
            <person name="Kunde Y.A."/>
            <person name="Johnson M.B."/>
            <person name="Starkenburg S.R."/>
            <person name="Johnson S.L."/>
        </authorList>
    </citation>
    <scope>NUCLEOTIDE SEQUENCE [LARGE SCALE GENOMIC DNA]</scope>
</reference>
<accession>A0A8B8KK56</accession>
<dbReference type="GeneID" id="113856540"/>
<reference evidence="2" key="2">
    <citation type="submission" date="2025-08" db="UniProtKB">
        <authorList>
            <consortium name="RefSeq"/>
        </authorList>
    </citation>
    <scope>IDENTIFICATION</scope>
    <source>
        <tissue evidence="2">Young leaves</tissue>
    </source>
</reference>
<dbReference type="KEGG" id="aprc:113856540"/>